<dbReference type="Proteomes" id="UP000694402">
    <property type="component" value="Unassembled WGS sequence"/>
</dbReference>
<evidence type="ECO:0000256" key="1">
    <source>
        <dbReference type="SAM" id="Phobius"/>
    </source>
</evidence>
<feature type="transmembrane region" description="Helical" evidence="1">
    <location>
        <begin position="138"/>
        <end position="160"/>
    </location>
</feature>
<evidence type="ECO:0000313" key="2">
    <source>
        <dbReference type="Ensembl" id="ENSOTSP00005092914.2"/>
    </source>
</evidence>
<feature type="transmembrane region" description="Helical" evidence="1">
    <location>
        <begin position="172"/>
        <end position="190"/>
    </location>
</feature>
<accession>A0A8C8MIY8</accession>
<keyword evidence="1" id="KW-1133">Transmembrane helix</keyword>
<feature type="transmembrane region" description="Helical" evidence="1">
    <location>
        <begin position="30"/>
        <end position="51"/>
    </location>
</feature>
<sequence length="251" mass="29493">IVMRERILEREVHCLVFDFMMFKNVFRFGWLIRTVHVILTWVITLILFLHDTDLQRQEESGECMQHVVFSLLVLLSVMLYFTLSLMHPEFVHSVLNYILGVCYVVVNMYGFFSPLGLKQQPMRAKYCQTCKHCIRGNYRRFIIIYLAVQLLALLWAHQIAWSGFHSAATWKLWLSVNGFLLTALSTKRILFDYNHSHIYPPQADTSMALNELYLTLCKLETIYPEAAFIVAGDFNKANLKTRLPKFYQHID</sequence>
<keyword evidence="3" id="KW-1185">Reference proteome</keyword>
<feature type="transmembrane region" description="Helical" evidence="1">
    <location>
        <begin position="95"/>
        <end position="117"/>
    </location>
</feature>
<organism evidence="2 3">
    <name type="scientific">Oncorhynchus tshawytscha</name>
    <name type="common">Chinook salmon</name>
    <name type="synonym">Salmo tshawytscha</name>
    <dbReference type="NCBI Taxonomy" id="74940"/>
    <lineage>
        <taxon>Eukaryota</taxon>
        <taxon>Metazoa</taxon>
        <taxon>Chordata</taxon>
        <taxon>Craniata</taxon>
        <taxon>Vertebrata</taxon>
        <taxon>Euteleostomi</taxon>
        <taxon>Actinopterygii</taxon>
        <taxon>Neopterygii</taxon>
        <taxon>Teleostei</taxon>
        <taxon>Protacanthopterygii</taxon>
        <taxon>Salmoniformes</taxon>
        <taxon>Salmonidae</taxon>
        <taxon>Salmoninae</taxon>
        <taxon>Oncorhynchus</taxon>
    </lineage>
</organism>
<feature type="transmembrane region" description="Helical" evidence="1">
    <location>
        <begin position="63"/>
        <end position="83"/>
    </location>
</feature>
<dbReference type="AlphaFoldDB" id="A0A8C8MIY8"/>
<evidence type="ECO:0000313" key="3">
    <source>
        <dbReference type="Proteomes" id="UP000694402"/>
    </source>
</evidence>
<proteinExistence type="predicted"/>
<keyword evidence="1" id="KW-0472">Membrane</keyword>
<dbReference type="GeneTree" id="ENSGT01060000249669"/>
<reference evidence="2" key="1">
    <citation type="submission" date="2025-08" db="UniProtKB">
        <authorList>
            <consortium name="Ensembl"/>
        </authorList>
    </citation>
    <scope>IDENTIFICATION</scope>
</reference>
<protein>
    <submittedName>
        <fullName evidence="2">Uncharacterized protein</fullName>
    </submittedName>
</protein>
<dbReference type="Ensembl" id="ENSOTST00005100779.2">
    <property type="protein sequence ID" value="ENSOTSP00005092914.2"/>
    <property type="gene ID" value="ENSOTSG00005043460.2"/>
</dbReference>
<name>A0A8C8MIY8_ONCTS</name>
<reference evidence="2" key="2">
    <citation type="submission" date="2025-09" db="UniProtKB">
        <authorList>
            <consortium name="Ensembl"/>
        </authorList>
    </citation>
    <scope>IDENTIFICATION</scope>
</reference>
<keyword evidence="1" id="KW-0812">Transmembrane</keyword>